<evidence type="ECO:0000256" key="1">
    <source>
        <dbReference type="SAM" id="SignalP"/>
    </source>
</evidence>
<keyword evidence="3" id="KW-1185">Reference proteome</keyword>
<accession>A0A1M5M1P9</accession>
<organism evidence="2 3">
    <name type="scientific">Cognatiyoonia sediminum</name>
    <dbReference type="NCBI Taxonomy" id="1508389"/>
    <lineage>
        <taxon>Bacteria</taxon>
        <taxon>Pseudomonadati</taxon>
        <taxon>Pseudomonadota</taxon>
        <taxon>Alphaproteobacteria</taxon>
        <taxon>Rhodobacterales</taxon>
        <taxon>Paracoccaceae</taxon>
        <taxon>Cognatiyoonia</taxon>
    </lineage>
</organism>
<gene>
    <name evidence="2" type="ORF">SAMN05444003_0595</name>
</gene>
<feature type="chain" id="PRO_5012499958" evidence="1">
    <location>
        <begin position="19"/>
        <end position="205"/>
    </location>
</feature>
<dbReference type="AlphaFoldDB" id="A0A1M5M1P9"/>
<sequence>MRLSLAFLISTFFPICVAADYKSVDSAATSAFDRMPPVVVVDVIAGNCGANAGVNPKAAYCTSQNTIYLSELASNLPETPYLIAHLYGHAAQVRHGVADVAFAAIRSRPNEEAALRGMVTRQVECLAGMYMALAGLNDLSLMDWLNDEPFTGSHWSRNPLSRGPQVSIGLAARDEWFQIGQKAVHPSACSVIEMNAELLVNAYKN</sequence>
<dbReference type="EMBL" id="FQXB01000001">
    <property type="protein sequence ID" value="SHG71110.1"/>
    <property type="molecule type" value="Genomic_DNA"/>
</dbReference>
<evidence type="ECO:0000313" key="2">
    <source>
        <dbReference type="EMBL" id="SHG71110.1"/>
    </source>
</evidence>
<protein>
    <submittedName>
        <fullName evidence="2">Uncharacterized protein</fullName>
    </submittedName>
</protein>
<proteinExistence type="predicted"/>
<dbReference type="Proteomes" id="UP000184074">
    <property type="component" value="Unassembled WGS sequence"/>
</dbReference>
<reference evidence="2 3" key="1">
    <citation type="submission" date="2016-11" db="EMBL/GenBank/DDBJ databases">
        <authorList>
            <person name="Jaros S."/>
            <person name="Januszkiewicz K."/>
            <person name="Wedrychowicz H."/>
        </authorList>
    </citation>
    <scope>NUCLEOTIDE SEQUENCE [LARGE SCALE GENOMIC DNA]</scope>
    <source>
        <strain evidence="2 3">DSM 28715</strain>
    </source>
</reference>
<name>A0A1M5M1P9_9RHOB</name>
<dbReference type="RefSeq" id="WP_072899149.1">
    <property type="nucleotide sequence ID" value="NZ_FQXB01000001.1"/>
</dbReference>
<evidence type="ECO:0000313" key="3">
    <source>
        <dbReference type="Proteomes" id="UP000184074"/>
    </source>
</evidence>
<feature type="signal peptide" evidence="1">
    <location>
        <begin position="1"/>
        <end position="18"/>
    </location>
</feature>
<keyword evidence="1" id="KW-0732">Signal</keyword>